<accession>A0A9Q3GE58</accession>
<dbReference type="Gene3D" id="3.30.70.270">
    <property type="match status" value="1"/>
</dbReference>
<keyword evidence="2" id="KW-1185">Reference proteome</keyword>
<reference evidence="1" key="1">
    <citation type="submission" date="2021-03" db="EMBL/GenBank/DDBJ databases">
        <title>Draft genome sequence of rust myrtle Austropuccinia psidii MF-1, a brazilian biotype.</title>
        <authorList>
            <person name="Quecine M.C."/>
            <person name="Pachon D.M.R."/>
            <person name="Bonatelli M.L."/>
            <person name="Correr F.H."/>
            <person name="Franceschini L.M."/>
            <person name="Leite T.F."/>
            <person name="Margarido G.R.A."/>
            <person name="Almeida C.A."/>
            <person name="Ferrarezi J.A."/>
            <person name="Labate C.A."/>
        </authorList>
    </citation>
    <scope>NUCLEOTIDE SEQUENCE</scope>
    <source>
        <strain evidence="1">MF-1</strain>
    </source>
</reference>
<evidence type="ECO:0000313" key="2">
    <source>
        <dbReference type="Proteomes" id="UP000765509"/>
    </source>
</evidence>
<sequence length="83" mass="9695">MHLGALRKVGHNKQEEVTKPTILTWHNIKERMVGDFRASNTYTLPDRYPIRRIHDTLTEFSQARLITAMDSLEGFSQNVLREN</sequence>
<protein>
    <submittedName>
        <fullName evidence="1">Uncharacterized protein</fullName>
    </submittedName>
</protein>
<dbReference type="Proteomes" id="UP000765509">
    <property type="component" value="Unassembled WGS sequence"/>
</dbReference>
<dbReference type="EMBL" id="AVOT02000685">
    <property type="protein sequence ID" value="MBW0464034.1"/>
    <property type="molecule type" value="Genomic_DNA"/>
</dbReference>
<proteinExistence type="predicted"/>
<dbReference type="Gene3D" id="3.10.10.10">
    <property type="entry name" value="HIV Type 1 Reverse Transcriptase, subunit A, domain 1"/>
    <property type="match status" value="1"/>
</dbReference>
<comment type="caution">
    <text evidence="1">The sequence shown here is derived from an EMBL/GenBank/DDBJ whole genome shotgun (WGS) entry which is preliminary data.</text>
</comment>
<organism evidence="1 2">
    <name type="scientific">Austropuccinia psidii MF-1</name>
    <dbReference type="NCBI Taxonomy" id="1389203"/>
    <lineage>
        <taxon>Eukaryota</taxon>
        <taxon>Fungi</taxon>
        <taxon>Dikarya</taxon>
        <taxon>Basidiomycota</taxon>
        <taxon>Pucciniomycotina</taxon>
        <taxon>Pucciniomycetes</taxon>
        <taxon>Pucciniales</taxon>
        <taxon>Sphaerophragmiaceae</taxon>
        <taxon>Austropuccinia</taxon>
    </lineage>
</organism>
<gene>
    <name evidence="1" type="ORF">O181_003749</name>
</gene>
<dbReference type="AlphaFoldDB" id="A0A9Q3GE58"/>
<dbReference type="InterPro" id="IPR043502">
    <property type="entry name" value="DNA/RNA_pol_sf"/>
</dbReference>
<dbReference type="InterPro" id="IPR043128">
    <property type="entry name" value="Rev_trsase/Diguanyl_cyclase"/>
</dbReference>
<dbReference type="OrthoDB" id="2435678at2759"/>
<evidence type="ECO:0000313" key="1">
    <source>
        <dbReference type="EMBL" id="MBW0464034.1"/>
    </source>
</evidence>
<name>A0A9Q3GE58_9BASI</name>
<dbReference type="SUPFAM" id="SSF56672">
    <property type="entry name" value="DNA/RNA polymerases"/>
    <property type="match status" value="1"/>
</dbReference>